<evidence type="ECO:0008006" key="3">
    <source>
        <dbReference type="Google" id="ProtNLM"/>
    </source>
</evidence>
<evidence type="ECO:0000313" key="1">
    <source>
        <dbReference type="EMBL" id="SMG21138.1"/>
    </source>
</evidence>
<dbReference type="RefSeq" id="WP_144036518.1">
    <property type="nucleotide sequence ID" value="NZ_FXAU01000002.1"/>
</dbReference>
<name>A0A1X7J1T7_9SPHI</name>
<dbReference type="OrthoDB" id="707745at2"/>
<dbReference type="AlphaFoldDB" id="A0A1X7J1T7"/>
<protein>
    <recommendedName>
        <fullName evidence="3">DUF4369 domain-containing protein</fullName>
    </recommendedName>
</protein>
<proteinExistence type="predicted"/>
<evidence type="ECO:0000313" key="2">
    <source>
        <dbReference type="Proteomes" id="UP000192980"/>
    </source>
</evidence>
<accession>A0A1X7J1T7</accession>
<dbReference type="Proteomes" id="UP000192980">
    <property type="component" value="Unassembled WGS sequence"/>
</dbReference>
<gene>
    <name evidence="1" type="ORF">SAMN05660862_1323</name>
</gene>
<dbReference type="EMBL" id="FXAU01000002">
    <property type="protein sequence ID" value="SMG21138.1"/>
    <property type="molecule type" value="Genomic_DNA"/>
</dbReference>
<reference evidence="1 2" key="1">
    <citation type="submission" date="2017-04" db="EMBL/GenBank/DDBJ databases">
        <authorList>
            <person name="Afonso C.L."/>
            <person name="Miller P.J."/>
            <person name="Scott M.A."/>
            <person name="Spackman E."/>
            <person name="Goraichik I."/>
            <person name="Dimitrov K.M."/>
            <person name="Suarez D.L."/>
            <person name="Swayne D.E."/>
        </authorList>
    </citation>
    <scope>NUCLEOTIDE SEQUENCE [LARGE SCALE GENOMIC DNA]</scope>
    <source>
        <strain evidence="1 2">DSM 22418</strain>
    </source>
</reference>
<keyword evidence="2" id="KW-1185">Reference proteome</keyword>
<dbReference type="STRING" id="561061.SAMN05660862_1323"/>
<sequence length="279" mass="32493">MRILFMFIGLFITGGLLQCQAPDSKLLKTKSLVLVLDNLPVDSCSVRVHHIITGEEVYHNSTYKIGDTLYIPSIDDDMYIAVFSWPKTLISHRIFHSKQFNKEEDADYFELTKPIFLQDRTDSLYKISVVNDVTQEEIESSGAEVIAFKNLNCKACDLADEYWALYSSFFSRKKDHIDSVRQVYYNNVKATNLEKARESYLLVNDLERNYQKDDILDAALIKKIKSNEDSQVSMFFLFYQLYNHRDFDKFRGVFNGMSGDARKSKYYNMVYKQYHPAGV</sequence>
<organism evidence="1 2">
    <name type="scientific">Sphingobacterium psychroaquaticum</name>
    <dbReference type="NCBI Taxonomy" id="561061"/>
    <lineage>
        <taxon>Bacteria</taxon>
        <taxon>Pseudomonadati</taxon>
        <taxon>Bacteroidota</taxon>
        <taxon>Sphingobacteriia</taxon>
        <taxon>Sphingobacteriales</taxon>
        <taxon>Sphingobacteriaceae</taxon>
        <taxon>Sphingobacterium</taxon>
    </lineage>
</organism>